<evidence type="ECO:0000313" key="1">
    <source>
        <dbReference type="EMBL" id="MFB9577850.1"/>
    </source>
</evidence>
<name>A0ABV5RJ03_9ACTN</name>
<proteinExistence type="predicted"/>
<keyword evidence="2" id="KW-1185">Reference proteome</keyword>
<organism evidence="1 2">
    <name type="scientific">Streptomyces yanii</name>
    <dbReference type="NCBI Taxonomy" id="78510"/>
    <lineage>
        <taxon>Bacteria</taxon>
        <taxon>Bacillati</taxon>
        <taxon>Actinomycetota</taxon>
        <taxon>Actinomycetes</taxon>
        <taxon>Kitasatosporales</taxon>
        <taxon>Streptomycetaceae</taxon>
        <taxon>Streptomyces</taxon>
    </lineage>
</organism>
<sequence>MDLPNFAHLSAIQRAEWLADAACTALQEDRHADATALAAVSQSYASIAAYAHRAVDQETRAALQAETRTLKIRQLENPFTQEVAEYLAVRADRPVTNKEVKEALGMSDTHVGNALRDAAHRGFARKIGHRLWQAN</sequence>
<accession>A0ABV5RJ03</accession>
<reference evidence="1 2" key="1">
    <citation type="submission" date="2024-09" db="EMBL/GenBank/DDBJ databases">
        <authorList>
            <person name="Sun Q."/>
            <person name="Mori K."/>
        </authorList>
    </citation>
    <scope>NUCLEOTIDE SEQUENCE [LARGE SCALE GENOMIC DNA]</scope>
    <source>
        <strain evidence="1 2">JCM 3331</strain>
    </source>
</reference>
<evidence type="ECO:0000313" key="2">
    <source>
        <dbReference type="Proteomes" id="UP001589710"/>
    </source>
</evidence>
<comment type="caution">
    <text evidence="1">The sequence shown here is derived from an EMBL/GenBank/DDBJ whole genome shotgun (WGS) entry which is preliminary data.</text>
</comment>
<dbReference type="EMBL" id="JBHMCG010000158">
    <property type="protein sequence ID" value="MFB9577850.1"/>
    <property type="molecule type" value="Genomic_DNA"/>
</dbReference>
<dbReference type="RefSeq" id="WP_345518742.1">
    <property type="nucleotide sequence ID" value="NZ_BAAAXD010000047.1"/>
</dbReference>
<gene>
    <name evidence="1" type="ORF">ACFFTL_37670</name>
</gene>
<protein>
    <submittedName>
        <fullName evidence="1">Uncharacterized protein</fullName>
    </submittedName>
</protein>
<dbReference type="Proteomes" id="UP001589710">
    <property type="component" value="Unassembled WGS sequence"/>
</dbReference>